<dbReference type="GO" id="GO:0034220">
    <property type="term" value="P:monoatomic ion transmembrane transport"/>
    <property type="evidence" value="ECO:0007669"/>
    <property type="project" value="UniProtKB-KW"/>
</dbReference>
<evidence type="ECO:0000256" key="9">
    <source>
        <dbReference type="RuleBase" id="RU010713"/>
    </source>
</evidence>
<comment type="subcellular location">
    <subcellularLocation>
        <location evidence="1 9">Cell membrane</location>
        <topology evidence="1 9">Multi-pass membrane protein</topology>
    </subcellularLocation>
</comment>
<evidence type="ECO:0000256" key="3">
    <source>
        <dbReference type="ARBA" id="ARBA00022475"/>
    </source>
</evidence>
<reference evidence="11" key="1">
    <citation type="submission" date="2019-08" db="EMBL/GenBank/DDBJ databases">
        <title>The improved chromosome-level genome for the pearl oyster Pinctada fucata martensii using PacBio sequencing and Hi-C.</title>
        <authorList>
            <person name="Zheng Z."/>
        </authorList>
    </citation>
    <scope>NUCLEOTIDE SEQUENCE</scope>
    <source>
        <strain evidence="11">ZZ-2019</strain>
        <tissue evidence="11">Adductor muscle</tissue>
    </source>
</reference>
<feature type="compositionally biased region" description="Basic and acidic residues" evidence="10">
    <location>
        <begin position="445"/>
        <end position="454"/>
    </location>
</feature>
<comment type="caution">
    <text evidence="11">The sequence shown here is derived from an EMBL/GenBank/DDBJ whole genome shotgun (WGS) entry which is preliminary data.</text>
</comment>
<evidence type="ECO:0000256" key="2">
    <source>
        <dbReference type="ARBA" id="ARBA00022448"/>
    </source>
</evidence>
<dbReference type="InterPro" id="IPR000990">
    <property type="entry name" value="Innexin"/>
</dbReference>
<keyword evidence="2 9" id="KW-0813">Transport</keyword>
<sequence>MGKDGTGQGWAGPARMYTSSTAPVCMRGWTGVDGILGFVPSLSKLRKSTGDDWIDRVSHLYSVILLVIFAIVVSTGQFVGDPIQCWCPAEFTDAYEAYTNSICWISNTYYIPMEDTIPSDIQARQDREITYYQWVPIILLFQAFLFKVPNVVWKLLHGGAGVDLSKVVKLAEETQCSSPEDRETAVNHLAIYLDKWLSTNQEYKHNFMVRARRNVNKICLNCLCDKRQGTYLIGLFLIVKILYLVNVVSQFFILNAFMATEYNLYGFEYLEMMASGRPMRESPRFPRVTLCDFQIRQLQNLQRWTVQCVLPVNLFNEKIFIFLWFWLVLVGFLAGFGLLKWLFYQIYRNNKVQYIKKMLKSNPEIRDNFSKTDKALCREFAENYLRNDGVFLLYMIAKNATDLVVTDLVYEMWNIFKKKVKHPRGENNFPNNANNIDDMEPMSVGEKEPLNYSH</sequence>
<feature type="region of interest" description="Disordered" evidence="10">
    <location>
        <begin position="426"/>
        <end position="454"/>
    </location>
</feature>
<keyword evidence="6 9" id="KW-0406">Ion transport</keyword>
<proteinExistence type="inferred from homology"/>
<evidence type="ECO:0000256" key="5">
    <source>
        <dbReference type="ARBA" id="ARBA00022989"/>
    </source>
</evidence>
<protein>
    <recommendedName>
        <fullName evidence="9">Innexin</fullName>
    </recommendedName>
</protein>
<evidence type="ECO:0000256" key="7">
    <source>
        <dbReference type="ARBA" id="ARBA00023136"/>
    </source>
</evidence>
<keyword evidence="12" id="KW-1185">Reference proteome</keyword>
<evidence type="ECO:0000313" key="11">
    <source>
        <dbReference type="EMBL" id="KAK3082805.1"/>
    </source>
</evidence>
<evidence type="ECO:0000256" key="1">
    <source>
        <dbReference type="ARBA" id="ARBA00004651"/>
    </source>
</evidence>
<comment type="similarity">
    <text evidence="9">Belongs to the pannexin family.</text>
</comment>
<keyword evidence="8 9" id="KW-0407">Ion channel</keyword>
<keyword evidence="3" id="KW-1003">Cell membrane</keyword>
<keyword evidence="7 9" id="KW-0472">Membrane</keyword>
<evidence type="ECO:0000256" key="4">
    <source>
        <dbReference type="ARBA" id="ARBA00022692"/>
    </source>
</evidence>
<dbReference type="Pfam" id="PF00876">
    <property type="entry name" value="Innexin"/>
    <property type="match status" value="1"/>
</dbReference>
<dbReference type="PANTHER" id="PTHR11893">
    <property type="entry name" value="INNEXIN"/>
    <property type="match status" value="1"/>
</dbReference>
<evidence type="ECO:0000256" key="10">
    <source>
        <dbReference type="SAM" id="MobiDB-lite"/>
    </source>
</evidence>
<gene>
    <name evidence="9" type="primary">inx</name>
    <name evidence="11" type="ORF">FSP39_005901</name>
</gene>
<keyword evidence="5 9" id="KW-1133">Transmembrane helix</keyword>
<comment type="function">
    <text evidence="9">Structural component of the gap junctions.</text>
</comment>
<evidence type="ECO:0000256" key="8">
    <source>
        <dbReference type="ARBA" id="ARBA00023303"/>
    </source>
</evidence>
<dbReference type="EMBL" id="VSWD01000014">
    <property type="protein sequence ID" value="KAK3082805.1"/>
    <property type="molecule type" value="Genomic_DNA"/>
</dbReference>
<feature type="transmembrane region" description="Helical" evidence="9">
    <location>
        <begin position="60"/>
        <end position="79"/>
    </location>
</feature>
<feature type="transmembrane region" description="Helical" evidence="9">
    <location>
        <begin position="129"/>
        <end position="146"/>
    </location>
</feature>
<dbReference type="GO" id="GO:0005921">
    <property type="term" value="C:gap junction"/>
    <property type="evidence" value="ECO:0007669"/>
    <property type="project" value="UniProtKB-UniRule"/>
</dbReference>
<organism evidence="11 12">
    <name type="scientific">Pinctada imbricata</name>
    <name type="common">Atlantic pearl-oyster</name>
    <name type="synonym">Pinctada martensii</name>
    <dbReference type="NCBI Taxonomy" id="66713"/>
    <lineage>
        <taxon>Eukaryota</taxon>
        <taxon>Metazoa</taxon>
        <taxon>Spiralia</taxon>
        <taxon>Lophotrochozoa</taxon>
        <taxon>Mollusca</taxon>
        <taxon>Bivalvia</taxon>
        <taxon>Autobranchia</taxon>
        <taxon>Pteriomorphia</taxon>
        <taxon>Pterioida</taxon>
        <taxon>Pterioidea</taxon>
        <taxon>Pteriidae</taxon>
        <taxon>Pinctada</taxon>
    </lineage>
</organism>
<name>A0AA88XCT5_PINIB</name>
<dbReference type="PANTHER" id="PTHR11893:SF36">
    <property type="entry name" value="INNEXIN-5"/>
    <property type="match status" value="1"/>
</dbReference>
<feature type="transmembrane region" description="Helical" evidence="9">
    <location>
        <begin position="319"/>
        <end position="343"/>
    </location>
</feature>
<evidence type="ECO:0000313" key="12">
    <source>
        <dbReference type="Proteomes" id="UP001186944"/>
    </source>
</evidence>
<dbReference type="PROSITE" id="PS51013">
    <property type="entry name" value="PANNEXIN"/>
    <property type="match status" value="1"/>
</dbReference>
<dbReference type="PRINTS" id="PR01262">
    <property type="entry name" value="INNEXIN"/>
</dbReference>
<feature type="transmembrane region" description="Helical" evidence="9">
    <location>
        <begin position="231"/>
        <end position="253"/>
    </location>
</feature>
<evidence type="ECO:0000256" key="6">
    <source>
        <dbReference type="ARBA" id="ARBA00023065"/>
    </source>
</evidence>
<dbReference type="GO" id="GO:0005886">
    <property type="term" value="C:plasma membrane"/>
    <property type="evidence" value="ECO:0007669"/>
    <property type="project" value="UniProtKB-SubCell"/>
</dbReference>
<keyword evidence="4 9" id="KW-0812">Transmembrane</keyword>
<dbReference type="Proteomes" id="UP001186944">
    <property type="component" value="Unassembled WGS sequence"/>
</dbReference>
<dbReference type="AlphaFoldDB" id="A0AA88XCT5"/>
<accession>A0AA88XCT5</accession>